<evidence type="ECO:0000256" key="1">
    <source>
        <dbReference type="ARBA" id="ARBA00004141"/>
    </source>
</evidence>
<reference evidence="7 8" key="1">
    <citation type="submission" date="2016-07" db="EMBL/GenBank/DDBJ databases">
        <title>Multiple horizontal gene transfer events from other fungi enriched the ability of initially mycotrophic Trichoderma (Ascomycota) to feed on dead plant biomass.</title>
        <authorList>
            <consortium name="DOE Joint Genome Institute"/>
            <person name="Aerts A."/>
            <person name="Atanasova L."/>
            <person name="Chenthamara K."/>
            <person name="Zhang J."/>
            <person name="Grujic M."/>
            <person name="Henrissat B."/>
            <person name="Kuo A."/>
            <person name="Salamov A."/>
            <person name="Lipzen A."/>
            <person name="Labutti K."/>
            <person name="Barry K."/>
            <person name="Miao Y."/>
            <person name="Rahimi M.J."/>
            <person name="Shen Q."/>
            <person name="Grigoriev I.V."/>
            <person name="Kubicek C.P."/>
            <person name="Druzhinina I.S."/>
        </authorList>
    </citation>
    <scope>NUCLEOTIDE SEQUENCE [LARGE SCALE GENOMIC DNA]</scope>
    <source>
        <strain evidence="7 8">CBS 226.95</strain>
    </source>
</reference>
<keyword evidence="8" id="KW-1185">Reference proteome</keyword>
<dbReference type="PROSITE" id="PS50850">
    <property type="entry name" value="MFS"/>
    <property type="match status" value="1"/>
</dbReference>
<dbReference type="Pfam" id="PF07690">
    <property type="entry name" value="MFS_1"/>
    <property type="match status" value="1"/>
</dbReference>
<feature type="transmembrane region" description="Helical" evidence="5">
    <location>
        <begin position="386"/>
        <end position="408"/>
    </location>
</feature>
<sequence>MTDIEMDPVQSPIAMEKSEAAQHNEAIITDADHEEPCEYSVFSMALRTYLTYFLGFAMILSTLTATIYFPLIPILSTQLRVSIQAINLTVTVYAIAQALSPALFASLADSFGRRPVLLGLVTLYAVPSLGLALNRTSYPALLALRALQSIGGSSIPSISYGIVADVAPVAERGSMLGPMLSTCNGISAVGPVVGGAVALSTGGVRWVFLALFIVAALCVMLVGFTLPETARTVVGNGSVPAVGTCRTWWSVLRKKRPQREDGHDESHPSKEKRSWRVTNTFAAFRIILYRDAVAVLWMVASSYSVYYTFQVAIPVIFDKIYKYNELEIGLVLLPGLAGMTIGGIIAGKLVDRNYAITARNHNVDPREKNAKLRIDFPIEAARYRNCFIFILIEVLLVIGYGWAVYFRLHPAAPIVLQFFICGTSTLLSHTASALLVDIFPEMSSTAYASGQIMRCGLSAASAAVIQPLINAVGYGWYFTMFSLFIGTTGGASVLTSRLKGMKWRQKRVSQRDP</sequence>
<dbReference type="STRING" id="983964.A0A2T3ZTJ6"/>
<feature type="transmembrane region" description="Helical" evidence="5">
    <location>
        <begin position="83"/>
        <end position="104"/>
    </location>
</feature>
<dbReference type="InterPro" id="IPR011701">
    <property type="entry name" value="MFS"/>
</dbReference>
<keyword evidence="4 5" id="KW-0472">Membrane</keyword>
<keyword evidence="2 5" id="KW-0812">Transmembrane</keyword>
<dbReference type="RefSeq" id="XP_024767808.1">
    <property type="nucleotide sequence ID" value="XM_024913494.1"/>
</dbReference>
<dbReference type="PANTHER" id="PTHR23502">
    <property type="entry name" value="MAJOR FACILITATOR SUPERFAMILY"/>
    <property type="match status" value="1"/>
</dbReference>
<dbReference type="GO" id="GO:0005886">
    <property type="term" value="C:plasma membrane"/>
    <property type="evidence" value="ECO:0007669"/>
    <property type="project" value="TreeGrafter"/>
</dbReference>
<dbReference type="PANTHER" id="PTHR23502:SF151">
    <property type="entry name" value="MAJOR FACILITATOR SUPERFAMILY (MFS) PROFILE DOMAIN-CONTAINING PROTEIN"/>
    <property type="match status" value="1"/>
</dbReference>
<proteinExistence type="predicted"/>
<feature type="transmembrane region" description="Helical" evidence="5">
    <location>
        <begin position="328"/>
        <end position="350"/>
    </location>
</feature>
<protein>
    <recommendedName>
        <fullName evidence="6">Major facilitator superfamily (MFS) profile domain-containing protein</fullName>
    </recommendedName>
</protein>
<dbReference type="GO" id="GO:0022857">
    <property type="term" value="F:transmembrane transporter activity"/>
    <property type="evidence" value="ECO:0007669"/>
    <property type="project" value="InterPro"/>
</dbReference>
<feature type="domain" description="Major facilitator superfamily (MFS) profile" evidence="6">
    <location>
        <begin position="50"/>
        <end position="499"/>
    </location>
</feature>
<feature type="transmembrane region" description="Helical" evidence="5">
    <location>
        <begin position="49"/>
        <end position="71"/>
    </location>
</feature>
<evidence type="ECO:0000256" key="2">
    <source>
        <dbReference type="ARBA" id="ARBA00022692"/>
    </source>
</evidence>
<dbReference type="EMBL" id="KZ679702">
    <property type="protein sequence ID" value="PTB48131.1"/>
    <property type="molecule type" value="Genomic_DNA"/>
</dbReference>
<feature type="transmembrane region" description="Helical" evidence="5">
    <location>
        <begin position="294"/>
        <end position="316"/>
    </location>
</feature>
<organism evidence="7 8">
    <name type="scientific">Trichoderma harzianum CBS 226.95</name>
    <dbReference type="NCBI Taxonomy" id="983964"/>
    <lineage>
        <taxon>Eukaryota</taxon>
        <taxon>Fungi</taxon>
        <taxon>Dikarya</taxon>
        <taxon>Ascomycota</taxon>
        <taxon>Pezizomycotina</taxon>
        <taxon>Sordariomycetes</taxon>
        <taxon>Hypocreomycetidae</taxon>
        <taxon>Hypocreales</taxon>
        <taxon>Hypocreaceae</taxon>
        <taxon>Trichoderma</taxon>
    </lineage>
</organism>
<feature type="transmembrane region" description="Helical" evidence="5">
    <location>
        <begin position="206"/>
        <end position="226"/>
    </location>
</feature>
<dbReference type="InterPro" id="IPR036259">
    <property type="entry name" value="MFS_trans_sf"/>
</dbReference>
<dbReference type="SUPFAM" id="SSF103473">
    <property type="entry name" value="MFS general substrate transporter"/>
    <property type="match status" value="1"/>
</dbReference>
<feature type="transmembrane region" description="Helical" evidence="5">
    <location>
        <begin position="175"/>
        <end position="199"/>
    </location>
</feature>
<name>A0A2T3ZTJ6_TRIHA</name>
<dbReference type="Proteomes" id="UP000241690">
    <property type="component" value="Unassembled WGS sequence"/>
</dbReference>
<dbReference type="InterPro" id="IPR020846">
    <property type="entry name" value="MFS_dom"/>
</dbReference>
<feature type="transmembrane region" description="Helical" evidence="5">
    <location>
        <begin position="140"/>
        <end position="163"/>
    </location>
</feature>
<dbReference type="GeneID" id="36622056"/>
<dbReference type="AlphaFoldDB" id="A0A2T3ZTJ6"/>
<comment type="subcellular location">
    <subcellularLocation>
        <location evidence="1">Membrane</location>
        <topology evidence="1">Multi-pass membrane protein</topology>
    </subcellularLocation>
</comment>
<evidence type="ECO:0000313" key="7">
    <source>
        <dbReference type="EMBL" id="PTB48131.1"/>
    </source>
</evidence>
<evidence type="ECO:0000256" key="4">
    <source>
        <dbReference type="ARBA" id="ARBA00023136"/>
    </source>
</evidence>
<dbReference type="Gene3D" id="1.20.1250.20">
    <property type="entry name" value="MFS general substrate transporter like domains"/>
    <property type="match status" value="1"/>
</dbReference>
<keyword evidence="3 5" id="KW-1133">Transmembrane helix</keyword>
<evidence type="ECO:0000256" key="3">
    <source>
        <dbReference type="ARBA" id="ARBA00022989"/>
    </source>
</evidence>
<dbReference type="PRINTS" id="PR01036">
    <property type="entry name" value="TCRTETB"/>
</dbReference>
<gene>
    <name evidence="7" type="ORF">M431DRAFT_21499</name>
</gene>
<evidence type="ECO:0000256" key="5">
    <source>
        <dbReference type="SAM" id="Phobius"/>
    </source>
</evidence>
<accession>A0A2T3ZTJ6</accession>
<feature type="transmembrane region" description="Helical" evidence="5">
    <location>
        <begin position="116"/>
        <end position="133"/>
    </location>
</feature>
<feature type="transmembrane region" description="Helical" evidence="5">
    <location>
        <begin position="475"/>
        <end position="496"/>
    </location>
</feature>
<evidence type="ECO:0000259" key="6">
    <source>
        <dbReference type="PROSITE" id="PS50850"/>
    </source>
</evidence>
<evidence type="ECO:0000313" key="8">
    <source>
        <dbReference type="Proteomes" id="UP000241690"/>
    </source>
</evidence>